<dbReference type="AlphaFoldDB" id="A0A7C9AC01"/>
<accession>A0A7C9AC01</accession>
<proteinExistence type="predicted"/>
<organism evidence="1">
    <name type="scientific">Opuntia streptacantha</name>
    <name type="common">Prickly pear cactus</name>
    <name type="synonym">Opuntia cardona</name>
    <dbReference type="NCBI Taxonomy" id="393608"/>
    <lineage>
        <taxon>Eukaryota</taxon>
        <taxon>Viridiplantae</taxon>
        <taxon>Streptophyta</taxon>
        <taxon>Embryophyta</taxon>
        <taxon>Tracheophyta</taxon>
        <taxon>Spermatophyta</taxon>
        <taxon>Magnoliopsida</taxon>
        <taxon>eudicotyledons</taxon>
        <taxon>Gunneridae</taxon>
        <taxon>Pentapetalae</taxon>
        <taxon>Caryophyllales</taxon>
        <taxon>Cactineae</taxon>
        <taxon>Cactaceae</taxon>
        <taxon>Opuntioideae</taxon>
        <taxon>Opuntia</taxon>
    </lineage>
</organism>
<protein>
    <submittedName>
        <fullName evidence="1">Uncharacterized protein</fullName>
    </submittedName>
</protein>
<reference evidence="1" key="1">
    <citation type="journal article" date="2013" name="J. Plant Res.">
        <title>Effect of fungi and light on seed germination of three Opuntia species from semiarid lands of central Mexico.</title>
        <authorList>
            <person name="Delgado-Sanchez P."/>
            <person name="Jimenez-Bremont J.F."/>
            <person name="Guerrero-Gonzalez Mde L."/>
            <person name="Flores J."/>
        </authorList>
    </citation>
    <scope>NUCLEOTIDE SEQUENCE</scope>
    <source>
        <tissue evidence="1">Cladode</tissue>
    </source>
</reference>
<name>A0A7C9AC01_OPUST</name>
<sequence length="171" mass="20274">MDLILTELLQSLSLGDRMKQLQLHSHSMSLLQVVDFIFLLVFPQLKGLRWLRFLLHQLQKFLIFLLHHHLSKDVHLAIQKLPFFPQNFLLLDLQQETPQDRFRHQYRHYHHHLLIKIVHILCAQSHLLTLLPDQHVVVSGQCKLGCALAWLYMPSSLWFQSWLKKLLLGCP</sequence>
<reference evidence="1" key="2">
    <citation type="submission" date="2020-07" db="EMBL/GenBank/DDBJ databases">
        <authorList>
            <person name="Vera ALvarez R."/>
            <person name="Arias-Moreno D.M."/>
            <person name="Jimenez-Jacinto V."/>
            <person name="Jimenez-Bremont J.F."/>
            <person name="Swaminathan K."/>
            <person name="Moose S.P."/>
            <person name="Guerrero-Gonzalez M.L."/>
            <person name="Marino-Ramirez L."/>
            <person name="Landsman D."/>
            <person name="Rodriguez-Kessler M."/>
            <person name="Delgado-Sanchez P."/>
        </authorList>
    </citation>
    <scope>NUCLEOTIDE SEQUENCE</scope>
    <source>
        <tissue evidence="1">Cladode</tissue>
    </source>
</reference>
<dbReference type="EMBL" id="GISG01219155">
    <property type="protein sequence ID" value="MBA4663030.1"/>
    <property type="molecule type" value="Transcribed_RNA"/>
</dbReference>
<evidence type="ECO:0000313" key="1">
    <source>
        <dbReference type="EMBL" id="MBA4663030.1"/>
    </source>
</evidence>